<protein>
    <submittedName>
        <fullName evidence="2">Uncharacterized protein</fullName>
    </submittedName>
</protein>
<dbReference type="InParanoid" id="A0A165PME3"/>
<evidence type="ECO:0000313" key="2">
    <source>
        <dbReference type="EMBL" id="KZT21247.1"/>
    </source>
</evidence>
<organism evidence="2 3">
    <name type="scientific">Neolentinus lepideus HHB14362 ss-1</name>
    <dbReference type="NCBI Taxonomy" id="1314782"/>
    <lineage>
        <taxon>Eukaryota</taxon>
        <taxon>Fungi</taxon>
        <taxon>Dikarya</taxon>
        <taxon>Basidiomycota</taxon>
        <taxon>Agaricomycotina</taxon>
        <taxon>Agaricomycetes</taxon>
        <taxon>Gloeophyllales</taxon>
        <taxon>Gloeophyllaceae</taxon>
        <taxon>Neolentinus</taxon>
    </lineage>
</organism>
<feature type="compositionally biased region" description="Low complexity" evidence="1">
    <location>
        <begin position="164"/>
        <end position="182"/>
    </location>
</feature>
<dbReference type="OrthoDB" id="10591097at2759"/>
<keyword evidence="3" id="KW-1185">Reference proteome</keyword>
<gene>
    <name evidence="2" type="ORF">NEOLEDRAFT_1150810</name>
</gene>
<dbReference type="Proteomes" id="UP000076761">
    <property type="component" value="Unassembled WGS sequence"/>
</dbReference>
<feature type="region of interest" description="Disordered" evidence="1">
    <location>
        <begin position="164"/>
        <end position="187"/>
    </location>
</feature>
<dbReference type="AlphaFoldDB" id="A0A165PME3"/>
<dbReference type="EMBL" id="KV425609">
    <property type="protein sequence ID" value="KZT21247.1"/>
    <property type="molecule type" value="Genomic_DNA"/>
</dbReference>
<proteinExistence type="predicted"/>
<evidence type="ECO:0000313" key="3">
    <source>
        <dbReference type="Proteomes" id="UP000076761"/>
    </source>
</evidence>
<feature type="region of interest" description="Disordered" evidence="1">
    <location>
        <begin position="65"/>
        <end position="98"/>
    </location>
</feature>
<sequence>MSDEYFGHLLNQQGKHNTHECVMLPLYYKHHPLKALSSVKDLMEMYAEQATCAQTCIKELAKEISGPHHEDRGRPAPYHTNMSWHHTDNPSPTPMLPQLNLPLPLRYQKPQEFKTPRPDGHSQACTQQWKVQRMKRDEFNPAPPLLAKPQQWGTQAAEKMPVPATSEAAPTTTPAASSSMDGWGTGGSWGTSPEIIRHITEKPELAPEGIVGKDKEETENNICIWKWLACMGMMQSNREGFVDQALYLLCIGRYVSFLKETQYLIEPEQKATNYLGGYEADLTILRHLADCGFPLMGEWIGMATNLAVAWKPHLLISHDLLA</sequence>
<feature type="compositionally biased region" description="Basic and acidic residues" evidence="1">
    <location>
        <begin position="65"/>
        <end position="74"/>
    </location>
</feature>
<reference evidence="2 3" key="1">
    <citation type="journal article" date="2016" name="Mol. Biol. Evol.">
        <title>Comparative Genomics of Early-Diverging Mushroom-Forming Fungi Provides Insights into the Origins of Lignocellulose Decay Capabilities.</title>
        <authorList>
            <person name="Nagy L.G."/>
            <person name="Riley R."/>
            <person name="Tritt A."/>
            <person name="Adam C."/>
            <person name="Daum C."/>
            <person name="Floudas D."/>
            <person name="Sun H."/>
            <person name="Yadav J.S."/>
            <person name="Pangilinan J."/>
            <person name="Larsson K.H."/>
            <person name="Matsuura K."/>
            <person name="Barry K."/>
            <person name="Labutti K."/>
            <person name="Kuo R."/>
            <person name="Ohm R.A."/>
            <person name="Bhattacharya S.S."/>
            <person name="Shirouzu T."/>
            <person name="Yoshinaga Y."/>
            <person name="Martin F.M."/>
            <person name="Grigoriev I.V."/>
            <person name="Hibbett D.S."/>
        </authorList>
    </citation>
    <scope>NUCLEOTIDE SEQUENCE [LARGE SCALE GENOMIC DNA]</scope>
    <source>
        <strain evidence="2 3">HHB14362 ss-1</strain>
    </source>
</reference>
<accession>A0A165PME3</accession>
<evidence type="ECO:0000256" key="1">
    <source>
        <dbReference type="SAM" id="MobiDB-lite"/>
    </source>
</evidence>
<name>A0A165PME3_9AGAM</name>